<dbReference type="Proteomes" id="UP001592531">
    <property type="component" value="Unassembled WGS sequence"/>
</dbReference>
<proteinExistence type="predicted"/>
<keyword evidence="3" id="KW-1185">Reference proteome</keyword>
<organism evidence="2 3">
    <name type="scientific">Streptacidiphilus cavernicola</name>
    <dbReference type="NCBI Taxonomy" id="3342716"/>
    <lineage>
        <taxon>Bacteria</taxon>
        <taxon>Bacillati</taxon>
        <taxon>Actinomycetota</taxon>
        <taxon>Actinomycetes</taxon>
        <taxon>Kitasatosporales</taxon>
        <taxon>Streptomycetaceae</taxon>
        <taxon>Streptacidiphilus</taxon>
    </lineage>
</organism>
<dbReference type="Gene3D" id="3.60.10.10">
    <property type="entry name" value="Endonuclease/exonuclease/phosphatase"/>
    <property type="match status" value="1"/>
</dbReference>
<reference evidence="2 3" key="1">
    <citation type="submission" date="2024-09" db="EMBL/GenBank/DDBJ databases">
        <authorList>
            <person name="Lee S.D."/>
        </authorList>
    </citation>
    <scope>NUCLEOTIDE SEQUENCE [LARGE SCALE GENOMIC DNA]</scope>
    <source>
        <strain evidence="2 3">N8-3</strain>
    </source>
</reference>
<dbReference type="Pfam" id="PF03372">
    <property type="entry name" value="Exo_endo_phos"/>
    <property type="match status" value="1"/>
</dbReference>
<evidence type="ECO:0000259" key="1">
    <source>
        <dbReference type="Pfam" id="PF03372"/>
    </source>
</evidence>
<keyword evidence="2" id="KW-0540">Nuclease</keyword>
<accession>A0ABV6VY80</accession>
<dbReference type="RefSeq" id="WP_380537515.1">
    <property type="nucleotide sequence ID" value="NZ_JBHFAB010000013.1"/>
</dbReference>
<comment type="caution">
    <text evidence="2">The sequence shown here is derived from an EMBL/GenBank/DDBJ whole genome shotgun (WGS) entry which is preliminary data.</text>
</comment>
<dbReference type="SUPFAM" id="SSF56219">
    <property type="entry name" value="DNase I-like"/>
    <property type="match status" value="1"/>
</dbReference>
<evidence type="ECO:0000313" key="2">
    <source>
        <dbReference type="EMBL" id="MFC1418719.1"/>
    </source>
</evidence>
<sequence>MTVQLRIGTYNIHEAEGDLAEAQIAMLAEHGLDVLCIQEAGGTGWMESPDPHEYTGTGPVLKRYCEGLGMDGIAARSRADHRHTALLWRRGRIRSEGINDYSCIAHRTFAQHRLDVDGIGVVCAMSVHGHNANGESRYSEAQHMARLAAPSGRAVAAGDWNAVHGRPAGALWAHLGEPDEEPDITRLPDYMLASQALLDHAGDPVLDESGQPVFDRRASKVLGVGGFREVAAELLPPHERQQTGAFLHRDAPRRLDRVYTYGLRPVSTETVADPQADLSDHYLVIATVSA</sequence>
<dbReference type="InterPro" id="IPR036691">
    <property type="entry name" value="Endo/exonu/phosph_ase_sf"/>
</dbReference>
<dbReference type="EMBL" id="JBHFAB010000013">
    <property type="protein sequence ID" value="MFC1418719.1"/>
    <property type="molecule type" value="Genomic_DNA"/>
</dbReference>
<feature type="domain" description="Endonuclease/exonuclease/phosphatase" evidence="1">
    <location>
        <begin position="9"/>
        <end position="281"/>
    </location>
</feature>
<name>A0ABV6VY80_9ACTN</name>
<dbReference type="InterPro" id="IPR005135">
    <property type="entry name" value="Endo/exonuclease/phosphatase"/>
</dbReference>
<keyword evidence="2" id="KW-0378">Hydrolase</keyword>
<evidence type="ECO:0000313" key="3">
    <source>
        <dbReference type="Proteomes" id="UP001592531"/>
    </source>
</evidence>
<keyword evidence="2" id="KW-0255">Endonuclease</keyword>
<protein>
    <submittedName>
        <fullName evidence="2">Endonuclease/exonuclease/phosphatase family protein</fullName>
    </submittedName>
</protein>
<gene>
    <name evidence="2" type="ORF">ACEZDE_19080</name>
</gene>
<dbReference type="GO" id="GO:0004519">
    <property type="term" value="F:endonuclease activity"/>
    <property type="evidence" value="ECO:0007669"/>
    <property type="project" value="UniProtKB-KW"/>
</dbReference>